<keyword evidence="2" id="KW-1185">Reference proteome</keyword>
<organism evidence="1 2">
    <name type="scientific">Nocardia huaxiensis</name>
    <dbReference type="NCBI Taxonomy" id="2755382"/>
    <lineage>
        <taxon>Bacteria</taxon>
        <taxon>Bacillati</taxon>
        <taxon>Actinomycetota</taxon>
        <taxon>Actinomycetes</taxon>
        <taxon>Mycobacteriales</taxon>
        <taxon>Nocardiaceae</taxon>
        <taxon>Nocardia</taxon>
    </lineage>
</organism>
<dbReference type="InterPro" id="IPR036894">
    <property type="entry name" value="YbaB-like_sf"/>
</dbReference>
<dbReference type="Proteomes" id="UP000515512">
    <property type="component" value="Chromosome"/>
</dbReference>
<dbReference type="Pfam" id="PF02575">
    <property type="entry name" value="YbaB_DNA_bd"/>
    <property type="match status" value="1"/>
</dbReference>
<dbReference type="AlphaFoldDB" id="A0A7D6ZD04"/>
<dbReference type="RefSeq" id="WP_181581956.1">
    <property type="nucleotide sequence ID" value="NZ_CP059399.1"/>
</dbReference>
<protein>
    <submittedName>
        <fullName evidence="1">YbaB/EbfC family nucleoid-associated protein</fullName>
    </submittedName>
</protein>
<evidence type="ECO:0000313" key="2">
    <source>
        <dbReference type="Proteomes" id="UP000515512"/>
    </source>
</evidence>
<proteinExistence type="predicted"/>
<reference evidence="1 2" key="1">
    <citation type="submission" date="2020-07" db="EMBL/GenBank/DDBJ databases">
        <authorList>
            <person name="Zhuang K."/>
            <person name="Ran Y."/>
        </authorList>
    </citation>
    <scope>NUCLEOTIDE SEQUENCE [LARGE SCALE GENOMIC DNA]</scope>
    <source>
        <strain evidence="1 2">WCH-YHL-001</strain>
    </source>
</reference>
<gene>
    <name evidence="1" type="ORF">H0264_37665</name>
</gene>
<evidence type="ECO:0000313" key="1">
    <source>
        <dbReference type="EMBL" id="QLY30758.1"/>
    </source>
</evidence>
<dbReference type="SUPFAM" id="SSF82607">
    <property type="entry name" value="YbaB-like"/>
    <property type="match status" value="1"/>
</dbReference>
<sequence>MEQWERDQIREANAHLRLALDGIQADFDREMAELADVQRKLAMMKVHATTPNNLARVTVNASGQVTEVTLADDAFLRSTPKQLAAELNAAIHGAVEAAGSARDQLLEPITMIVNGMPDLDQLVPGAPSLRELRNQLSENEKGV</sequence>
<dbReference type="KEGG" id="nhu:H0264_37665"/>
<accession>A0A7D6ZD04</accession>
<dbReference type="GO" id="GO:0003677">
    <property type="term" value="F:DNA binding"/>
    <property type="evidence" value="ECO:0007669"/>
    <property type="project" value="InterPro"/>
</dbReference>
<dbReference type="InterPro" id="IPR004401">
    <property type="entry name" value="YbaB/EbfC"/>
</dbReference>
<dbReference type="Gene3D" id="3.30.1310.10">
    <property type="entry name" value="Nucleoid-associated protein YbaB-like domain"/>
    <property type="match status" value="1"/>
</dbReference>
<dbReference type="EMBL" id="CP059399">
    <property type="protein sequence ID" value="QLY30758.1"/>
    <property type="molecule type" value="Genomic_DNA"/>
</dbReference>
<name>A0A7D6ZD04_9NOCA</name>